<dbReference type="GO" id="GO:0032957">
    <property type="term" value="P:inositol trisphosphate metabolic process"/>
    <property type="evidence" value="ECO:0007669"/>
    <property type="project" value="InterPro"/>
</dbReference>
<keyword evidence="9" id="KW-0418">Kinase</keyword>
<dbReference type="Pfam" id="PF05770">
    <property type="entry name" value="Ins134_P3_kin"/>
    <property type="match status" value="1"/>
</dbReference>
<keyword evidence="7 12" id="KW-0479">Metal-binding</keyword>
<dbReference type="EMBL" id="JANAVB010003200">
    <property type="protein sequence ID" value="KAJ6850192.1"/>
    <property type="molecule type" value="Genomic_DNA"/>
</dbReference>
<dbReference type="Proteomes" id="UP001140949">
    <property type="component" value="Unassembled WGS sequence"/>
</dbReference>
<protein>
    <recommendedName>
        <fullName evidence="5">inositol-1,3,4-trisphosphate 5/6-kinase</fullName>
        <ecNumber evidence="5">2.7.1.159</ecNumber>
    </recommendedName>
</protein>
<dbReference type="PROSITE" id="PS50975">
    <property type="entry name" value="ATP_GRASP"/>
    <property type="match status" value="1"/>
</dbReference>
<evidence type="ECO:0000256" key="7">
    <source>
        <dbReference type="ARBA" id="ARBA00022723"/>
    </source>
</evidence>
<keyword evidence="10 13" id="KW-0067">ATP-binding</keyword>
<sequence>MLEFVSRIAVRPDREQIVPDVNTLNNHHHTIGIPKQITINDSAALEDPAVLSGLRFPVLAKPLRADGSNDSHKMALVFNSEALLKQPIPVVLQEFVNHGGVVLKVYVAGDYVTCVKRPSIRDISEEMMVELSKKGSLSFSLISNMTAGHELDEADTPPMSFITEIAQGLRRAMGLTLFNFDMIKDLRLANHYLVIDINYFPGYEKIPDYETVMTDFMWNIVHEKKEQDVSSSVLGNGDEKGKPLCCDRSEEEETVG</sequence>
<keyword evidence="11 12" id="KW-0460">Magnesium</keyword>
<feature type="compositionally biased region" description="Basic and acidic residues" evidence="14">
    <location>
        <begin position="237"/>
        <end position="248"/>
    </location>
</feature>
<evidence type="ECO:0000256" key="10">
    <source>
        <dbReference type="ARBA" id="ARBA00022840"/>
    </source>
</evidence>
<dbReference type="GO" id="GO:0005524">
    <property type="term" value="F:ATP binding"/>
    <property type="evidence" value="ECO:0007669"/>
    <property type="project" value="UniProtKB-UniRule"/>
</dbReference>
<dbReference type="GO" id="GO:0052726">
    <property type="term" value="F:inositol-1,3,4-trisphosphate 5-kinase activity"/>
    <property type="evidence" value="ECO:0007669"/>
    <property type="project" value="InterPro"/>
</dbReference>
<evidence type="ECO:0000256" key="1">
    <source>
        <dbReference type="ARBA" id="ARBA00000399"/>
    </source>
</evidence>
<dbReference type="Gene3D" id="3.30.470.20">
    <property type="entry name" value="ATP-grasp fold, B domain"/>
    <property type="match status" value="1"/>
</dbReference>
<evidence type="ECO:0000256" key="6">
    <source>
        <dbReference type="ARBA" id="ARBA00022679"/>
    </source>
</evidence>
<gene>
    <name evidence="16" type="ORF">M6B38_266300</name>
</gene>
<keyword evidence="6" id="KW-0808">Transferase</keyword>
<feature type="domain" description="ATP-grasp" evidence="15">
    <location>
        <begin position="23"/>
        <end position="225"/>
    </location>
</feature>
<evidence type="ECO:0000256" key="8">
    <source>
        <dbReference type="ARBA" id="ARBA00022741"/>
    </source>
</evidence>
<evidence type="ECO:0000313" key="16">
    <source>
        <dbReference type="EMBL" id="KAJ6850192.1"/>
    </source>
</evidence>
<evidence type="ECO:0000256" key="9">
    <source>
        <dbReference type="ARBA" id="ARBA00022777"/>
    </source>
</evidence>
<dbReference type="GO" id="GO:0005737">
    <property type="term" value="C:cytoplasm"/>
    <property type="evidence" value="ECO:0007669"/>
    <property type="project" value="TreeGrafter"/>
</dbReference>
<accession>A0AAX6IAB9</accession>
<name>A0AAX6IAB9_IRIPA</name>
<feature type="binding site" evidence="12">
    <location>
        <position position="196"/>
    </location>
    <ligand>
        <name>Mg(2+)</name>
        <dbReference type="ChEBI" id="CHEBI:18420"/>
        <label>2</label>
    </ligand>
</feature>
<dbReference type="PANTHER" id="PTHR14217">
    <property type="entry name" value="INOSITOL-TETRAKISPHOSPHATE 1-KINASE"/>
    <property type="match status" value="1"/>
</dbReference>
<keyword evidence="8 13" id="KW-0547">Nucleotide-binding</keyword>
<feature type="binding site" evidence="12">
    <location>
        <position position="181"/>
    </location>
    <ligand>
        <name>Mg(2+)</name>
        <dbReference type="ChEBI" id="CHEBI:18420"/>
        <label>1</label>
    </ligand>
</feature>
<evidence type="ECO:0000256" key="5">
    <source>
        <dbReference type="ARBA" id="ARBA00012017"/>
    </source>
</evidence>
<dbReference type="EC" id="2.7.1.159" evidence="5"/>
<evidence type="ECO:0000256" key="4">
    <source>
        <dbReference type="ARBA" id="ARBA00011245"/>
    </source>
</evidence>
<feature type="binding site" evidence="12">
    <location>
        <position position="198"/>
    </location>
    <ligand>
        <name>Mg(2+)</name>
        <dbReference type="ChEBI" id="CHEBI:18420"/>
        <label>2</label>
    </ligand>
</feature>
<evidence type="ECO:0000256" key="3">
    <source>
        <dbReference type="ARBA" id="ARBA00009601"/>
    </source>
</evidence>
<comment type="similarity">
    <text evidence="3">Belongs to the ITPK1 family.</text>
</comment>
<comment type="caution">
    <text evidence="16">The sequence shown here is derived from an EMBL/GenBank/DDBJ whole genome shotgun (WGS) entry which is preliminary data.</text>
</comment>
<dbReference type="GO" id="GO:0052725">
    <property type="term" value="F:inositol-1,3,4-trisphosphate 6-kinase activity"/>
    <property type="evidence" value="ECO:0007669"/>
    <property type="project" value="InterPro"/>
</dbReference>
<dbReference type="GO" id="GO:0047325">
    <property type="term" value="F:inositol-3,4,5,6-tetrakisphosphate 1-kinase activity"/>
    <property type="evidence" value="ECO:0007669"/>
    <property type="project" value="InterPro"/>
</dbReference>
<dbReference type="InterPro" id="IPR040464">
    <property type="entry name" value="InsP(3)kin_ATP-grasp"/>
</dbReference>
<keyword evidence="17" id="KW-1185">Reference proteome</keyword>
<evidence type="ECO:0000256" key="14">
    <source>
        <dbReference type="SAM" id="MobiDB-lite"/>
    </source>
</evidence>
<dbReference type="PIRSF" id="PIRSF038186">
    <property type="entry name" value="ITPK"/>
    <property type="match status" value="1"/>
</dbReference>
<evidence type="ECO:0000256" key="11">
    <source>
        <dbReference type="ARBA" id="ARBA00022842"/>
    </source>
</evidence>
<dbReference type="GO" id="GO:0000287">
    <property type="term" value="F:magnesium ion binding"/>
    <property type="evidence" value="ECO:0007669"/>
    <property type="project" value="InterPro"/>
</dbReference>
<comment type="cofactor">
    <cofactor evidence="12">
        <name>Mg(2+)</name>
        <dbReference type="ChEBI" id="CHEBI:18420"/>
    </cofactor>
    <text evidence="12">Binds 2 magnesium ions per subunit.</text>
</comment>
<feature type="binding site" evidence="12">
    <location>
        <position position="196"/>
    </location>
    <ligand>
        <name>Mg(2+)</name>
        <dbReference type="ChEBI" id="CHEBI:18420"/>
        <label>1</label>
    </ligand>
</feature>
<comment type="subunit">
    <text evidence="4">Monomer.</text>
</comment>
<organism evidence="16 17">
    <name type="scientific">Iris pallida</name>
    <name type="common">Sweet iris</name>
    <dbReference type="NCBI Taxonomy" id="29817"/>
    <lineage>
        <taxon>Eukaryota</taxon>
        <taxon>Viridiplantae</taxon>
        <taxon>Streptophyta</taxon>
        <taxon>Embryophyta</taxon>
        <taxon>Tracheophyta</taxon>
        <taxon>Spermatophyta</taxon>
        <taxon>Magnoliopsida</taxon>
        <taxon>Liliopsida</taxon>
        <taxon>Asparagales</taxon>
        <taxon>Iridaceae</taxon>
        <taxon>Iridoideae</taxon>
        <taxon>Irideae</taxon>
        <taxon>Iris</taxon>
    </lineage>
</organism>
<reference evidence="16" key="2">
    <citation type="submission" date="2023-04" db="EMBL/GenBank/DDBJ databases">
        <authorList>
            <person name="Bruccoleri R.E."/>
            <person name="Oakeley E.J."/>
            <person name="Faust A.-M."/>
            <person name="Dessus-Babus S."/>
            <person name="Altorfer M."/>
            <person name="Burckhardt D."/>
            <person name="Oertli M."/>
            <person name="Naumann U."/>
            <person name="Petersen F."/>
            <person name="Wong J."/>
        </authorList>
    </citation>
    <scope>NUCLEOTIDE SEQUENCE</scope>
    <source>
        <strain evidence="16">GSM-AAB239-AS_SAM_17_03QT</strain>
        <tissue evidence="16">Leaf</tissue>
    </source>
</reference>
<evidence type="ECO:0000256" key="13">
    <source>
        <dbReference type="PROSITE-ProRule" id="PRU00409"/>
    </source>
</evidence>
<evidence type="ECO:0000259" key="15">
    <source>
        <dbReference type="PROSITE" id="PS50975"/>
    </source>
</evidence>
<evidence type="ECO:0000256" key="12">
    <source>
        <dbReference type="PIRSR" id="PIRSR038186-2"/>
    </source>
</evidence>
<comment type="catalytic activity">
    <reaction evidence="1">
        <text>1D-myo-inositol 1,3,4-trisphosphate + ATP = 1D-myo-inositol 1,3,4,6-tetrakisphosphate + ADP + H(+)</text>
        <dbReference type="Rhea" id="RHEA:20940"/>
        <dbReference type="ChEBI" id="CHEBI:15378"/>
        <dbReference type="ChEBI" id="CHEBI:30616"/>
        <dbReference type="ChEBI" id="CHEBI:57660"/>
        <dbReference type="ChEBI" id="CHEBI:58414"/>
        <dbReference type="ChEBI" id="CHEBI:456216"/>
        <dbReference type="EC" id="2.7.1.159"/>
    </reaction>
</comment>
<reference evidence="16" key="1">
    <citation type="journal article" date="2023" name="GigaByte">
        <title>Genome assembly of the bearded iris, Iris pallida Lam.</title>
        <authorList>
            <person name="Bruccoleri R.E."/>
            <person name="Oakeley E.J."/>
            <person name="Faust A.M.E."/>
            <person name="Altorfer M."/>
            <person name="Dessus-Babus S."/>
            <person name="Burckhardt D."/>
            <person name="Oertli M."/>
            <person name="Naumann U."/>
            <person name="Petersen F."/>
            <person name="Wong J."/>
        </authorList>
    </citation>
    <scope>NUCLEOTIDE SEQUENCE</scope>
    <source>
        <strain evidence="16">GSM-AAB239-AS_SAM_17_03QT</strain>
    </source>
</reference>
<dbReference type="AlphaFoldDB" id="A0AAX6IAB9"/>
<dbReference type="InterPro" id="IPR011761">
    <property type="entry name" value="ATP-grasp"/>
</dbReference>
<comment type="catalytic activity">
    <reaction evidence="2">
        <text>1D-myo-inositol 1,3,4-trisphosphate + ATP = 1D-myo-inositol 1,3,4,5-tetrakisphosphate + ADP + H(+)</text>
        <dbReference type="Rhea" id="RHEA:13253"/>
        <dbReference type="ChEBI" id="CHEBI:15378"/>
        <dbReference type="ChEBI" id="CHEBI:30616"/>
        <dbReference type="ChEBI" id="CHEBI:57895"/>
        <dbReference type="ChEBI" id="CHEBI:58414"/>
        <dbReference type="ChEBI" id="CHEBI:456216"/>
        <dbReference type="EC" id="2.7.1.159"/>
    </reaction>
</comment>
<dbReference type="SUPFAM" id="SSF56059">
    <property type="entry name" value="Glutathione synthetase ATP-binding domain-like"/>
    <property type="match status" value="1"/>
</dbReference>
<proteinExistence type="inferred from homology"/>
<dbReference type="PANTHER" id="PTHR14217:SF24">
    <property type="entry name" value="INOSITOL-TETRAKISPHOSPHATE 1-KINASE 1"/>
    <property type="match status" value="1"/>
</dbReference>
<dbReference type="InterPro" id="IPR008656">
    <property type="entry name" value="Inositol_tetrakis-P_1-kinase"/>
</dbReference>
<evidence type="ECO:0000313" key="17">
    <source>
        <dbReference type="Proteomes" id="UP001140949"/>
    </source>
</evidence>
<evidence type="ECO:0000256" key="2">
    <source>
        <dbReference type="ARBA" id="ARBA00000680"/>
    </source>
</evidence>
<feature type="region of interest" description="Disordered" evidence="14">
    <location>
        <begin position="227"/>
        <end position="256"/>
    </location>
</feature>